<protein>
    <submittedName>
        <fullName evidence="3">SWIM zinc finger family protein</fullName>
    </submittedName>
</protein>
<evidence type="ECO:0000259" key="2">
    <source>
        <dbReference type="PROSITE" id="PS50966"/>
    </source>
</evidence>
<gene>
    <name evidence="3" type="ORF">ISU10_11960</name>
</gene>
<sequence length="233" mass="25028">MPDVRPPVRATHPRLRPRRGAARATTWWGKAWVRACEESAYGEADLKAARALARAGAVGAITVTEGRFLAAVEDGDELWSTSTGLPLLEERDRSAFVEAVAAEAGRLPALLAGELPHALVEHAEESGVELLPFGGELEASCTCAAWIDPCSHALAAAYQVGWLADADPFVLLALRGLPREDLLARLHAREGRRAPSSTQGDEPDEVALALDAAARARRILELLKQEADIEHLL</sequence>
<feature type="domain" description="SWIM-type" evidence="2">
    <location>
        <begin position="126"/>
        <end position="161"/>
    </location>
</feature>
<reference evidence="3" key="1">
    <citation type="submission" date="2020-11" db="EMBL/GenBank/DDBJ databases">
        <title>Nocardioides cynanchi sp. nov., isolated from soil of rhizosphere of Cynanchum wilfordii.</title>
        <authorList>
            <person name="Lee J.-S."/>
            <person name="Suh M.K."/>
            <person name="Kim J.-S."/>
        </authorList>
    </citation>
    <scope>NUCLEOTIDE SEQUENCE</scope>
    <source>
        <strain evidence="3">KCTC 19276</strain>
    </source>
</reference>
<name>A0A930VMT5_9ACTN</name>
<comment type="caution">
    <text evidence="3">The sequence shown here is derived from an EMBL/GenBank/DDBJ whole genome shotgun (WGS) entry which is preliminary data.</text>
</comment>
<dbReference type="Proteomes" id="UP000660668">
    <property type="component" value="Unassembled WGS sequence"/>
</dbReference>
<proteinExistence type="predicted"/>
<dbReference type="PANTHER" id="PTHR38133:SF1">
    <property type="entry name" value="SLR1429 PROTEIN"/>
    <property type="match status" value="1"/>
</dbReference>
<accession>A0A930VMT5</accession>
<keyword evidence="4" id="KW-1185">Reference proteome</keyword>
<dbReference type="PROSITE" id="PS50966">
    <property type="entry name" value="ZF_SWIM"/>
    <property type="match status" value="1"/>
</dbReference>
<keyword evidence="1" id="KW-0479">Metal-binding</keyword>
<dbReference type="GO" id="GO:0008270">
    <property type="term" value="F:zinc ion binding"/>
    <property type="evidence" value="ECO:0007669"/>
    <property type="project" value="UniProtKB-KW"/>
</dbReference>
<evidence type="ECO:0000313" key="3">
    <source>
        <dbReference type="EMBL" id="MBF4768481.1"/>
    </source>
</evidence>
<keyword evidence="1" id="KW-0863">Zinc-finger</keyword>
<dbReference type="PANTHER" id="PTHR38133">
    <property type="entry name" value="SLR1429 PROTEIN"/>
    <property type="match status" value="1"/>
</dbReference>
<evidence type="ECO:0000256" key="1">
    <source>
        <dbReference type="PROSITE-ProRule" id="PRU00325"/>
    </source>
</evidence>
<evidence type="ECO:0000313" key="4">
    <source>
        <dbReference type="Proteomes" id="UP000660668"/>
    </source>
</evidence>
<dbReference type="EMBL" id="JADKPO010000014">
    <property type="protein sequence ID" value="MBF4768481.1"/>
    <property type="molecule type" value="Genomic_DNA"/>
</dbReference>
<keyword evidence="1" id="KW-0862">Zinc</keyword>
<dbReference type="AlphaFoldDB" id="A0A930VMT5"/>
<organism evidence="3 4">
    <name type="scientific">Nocardioides agariphilus</name>
    <dbReference type="NCBI Taxonomy" id="433664"/>
    <lineage>
        <taxon>Bacteria</taxon>
        <taxon>Bacillati</taxon>
        <taxon>Actinomycetota</taxon>
        <taxon>Actinomycetes</taxon>
        <taxon>Propionibacteriales</taxon>
        <taxon>Nocardioidaceae</taxon>
        <taxon>Nocardioides</taxon>
    </lineage>
</organism>
<dbReference type="InterPro" id="IPR007527">
    <property type="entry name" value="Znf_SWIM"/>
</dbReference>
<dbReference type="Pfam" id="PF04434">
    <property type="entry name" value="SWIM"/>
    <property type="match status" value="1"/>
</dbReference>
<dbReference type="RefSeq" id="WP_194696691.1">
    <property type="nucleotide sequence ID" value="NZ_JADKPO010000014.1"/>
</dbReference>